<dbReference type="KEGG" id="ccam:M5D45_23790"/>
<organism evidence="7 9">
    <name type="scientific">Cupriavidus campinensis</name>
    <dbReference type="NCBI Taxonomy" id="151783"/>
    <lineage>
        <taxon>Bacteria</taxon>
        <taxon>Pseudomonadati</taxon>
        <taxon>Pseudomonadota</taxon>
        <taxon>Betaproteobacteria</taxon>
        <taxon>Burkholderiales</taxon>
        <taxon>Burkholderiaceae</taxon>
        <taxon>Cupriavidus</taxon>
    </lineage>
</organism>
<keyword evidence="8" id="KW-1185">Reference proteome</keyword>
<gene>
    <name evidence="6" type="ORF">FGG12_14380</name>
    <name evidence="7" type="ORF">M5D45_23790</name>
</gene>
<evidence type="ECO:0000313" key="7">
    <source>
        <dbReference type="EMBL" id="URF06157.1"/>
    </source>
</evidence>
<dbReference type="InterPro" id="IPR020449">
    <property type="entry name" value="Tscrpt_reg_AraC-type_HTH"/>
</dbReference>
<dbReference type="PROSITE" id="PS01124">
    <property type="entry name" value="HTH_ARAC_FAMILY_2"/>
    <property type="match status" value="1"/>
</dbReference>
<dbReference type="SMART" id="SM00342">
    <property type="entry name" value="HTH_ARAC"/>
    <property type="match status" value="1"/>
</dbReference>
<feature type="domain" description="HTH araC/xylS-type" evidence="5">
    <location>
        <begin position="175"/>
        <end position="271"/>
    </location>
</feature>
<keyword evidence="4" id="KW-0804">Transcription</keyword>
<protein>
    <submittedName>
        <fullName evidence="7">AraC family transcriptional regulator</fullName>
    </submittedName>
</protein>
<keyword evidence="3" id="KW-0010">Activator</keyword>
<dbReference type="Gene3D" id="2.60.120.10">
    <property type="entry name" value="Jelly Rolls"/>
    <property type="match status" value="1"/>
</dbReference>
<evidence type="ECO:0000256" key="3">
    <source>
        <dbReference type="ARBA" id="ARBA00023159"/>
    </source>
</evidence>
<dbReference type="EMBL" id="VCIZ01000007">
    <property type="protein sequence ID" value="TSP12193.1"/>
    <property type="molecule type" value="Genomic_DNA"/>
</dbReference>
<dbReference type="SUPFAM" id="SSF46689">
    <property type="entry name" value="Homeodomain-like"/>
    <property type="match status" value="2"/>
</dbReference>
<dbReference type="EMBL" id="CP097331">
    <property type="protein sequence ID" value="URF06157.1"/>
    <property type="molecule type" value="Genomic_DNA"/>
</dbReference>
<accession>A0AAE9I4Y5</accession>
<proteinExistence type="predicted"/>
<dbReference type="InterPro" id="IPR003313">
    <property type="entry name" value="AraC-bd"/>
</dbReference>
<dbReference type="InterPro" id="IPR018060">
    <property type="entry name" value="HTH_AraC"/>
</dbReference>
<keyword evidence="2" id="KW-0238">DNA-binding</keyword>
<reference evidence="6 8" key="1">
    <citation type="submission" date="2019-05" db="EMBL/GenBank/DDBJ databases">
        <title>Whole genome sequence analysis of Cupriavidus campinensis S14E4C strain.</title>
        <authorList>
            <person name="Abbaszade G."/>
            <person name="Szabo A."/>
            <person name="Toumi M."/>
            <person name="Toth E."/>
        </authorList>
    </citation>
    <scope>NUCLEOTIDE SEQUENCE [LARGE SCALE GENOMIC DNA]</scope>
    <source>
        <strain evidence="6 8">S14E4C</strain>
    </source>
</reference>
<dbReference type="Proteomes" id="UP001056132">
    <property type="component" value="Chromosome 2"/>
</dbReference>
<dbReference type="PANTHER" id="PTHR46796">
    <property type="entry name" value="HTH-TYPE TRANSCRIPTIONAL ACTIVATOR RHAS-RELATED"/>
    <property type="match status" value="1"/>
</dbReference>
<dbReference type="Gene3D" id="1.10.10.60">
    <property type="entry name" value="Homeodomain-like"/>
    <property type="match status" value="2"/>
</dbReference>
<evidence type="ECO:0000259" key="5">
    <source>
        <dbReference type="PROSITE" id="PS01124"/>
    </source>
</evidence>
<sequence>MTGPDDTTEFWRDPAMPCVESRRACQSRAAYRPHSHPTWSIGAVDGGASAFTGTGPAPVTLHPGTLVIVPPGHVHACNPAPDSAWSYQMLHLEPGWVAAICAEEGADALGATVRVTQRPAHYQAFCRLNALLFSAASIPEKEAALILFVGDALRLAGQAIDTNPPGAAVWRQRLAAVFAALANSPVEGHQLAALAELAGLSRYQLIRAFRRATGMTPHAWQVNQRVNMAREHLRAGEAIADVAYRLGFADQSHFQRVFKAHAAVTPARYRA</sequence>
<reference evidence="7" key="3">
    <citation type="submission" date="2022-05" db="EMBL/GenBank/DDBJ databases">
        <authorList>
            <person name="Kunte H.-J."/>
        </authorList>
    </citation>
    <scope>NUCLEOTIDE SEQUENCE</scope>
    <source>
        <strain evidence="7">G5</strain>
    </source>
</reference>
<evidence type="ECO:0000313" key="8">
    <source>
        <dbReference type="Proteomes" id="UP000318943"/>
    </source>
</evidence>
<dbReference type="PRINTS" id="PR00032">
    <property type="entry name" value="HTHARAC"/>
</dbReference>
<name>A0AAE9I4Y5_9BURK</name>
<dbReference type="InterPro" id="IPR018062">
    <property type="entry name" value="HTH_AraC-typ_CS"/>
</dbReference>
<dbReference type="SUPFAM" id="SSF51215">
    <property type="entry name" value="Regulatory protein AraC"/>
    <property type="match status" value="1"/>
</dbReference>
<dbReference type="Pfam" id="PF12833">
    <property type="entry name" value="HTH_18"/>
    <property type="match status" value="1"/>
</dbReference>
<dbReference type="GO" id="GO:0043565">
    <property type="term" value="F:sequence-specific DNA binding"/>
    <property type="evidence" value="ECO:0007669"/>
    <property type="project" value="InterPro"/>
</dbReference>
<dbReference type="Proteomes" id="UP000318943">
    <property type="component" value="Unassembled WGS sequence"/>
</dbReference>
<dbReference type="InterPro" id="IPR014710">
    <property type="entry name" value="RmlC-like_jellyroll"/>
</dbReference>
<dbReference type="RefSeq" id="WP_144198340.1">
    <property type="nucleotide sequence ID" value="NZ_CAJPVH010000001.1"/>
</dbReference>
<dbReference type="Pfam" id="PF02311">
    <property type="entry name" value="AraC_binding"/>
    <property type="match status" value="1"/>
</dbReference>
<dbReference type="InterPro" id="IPR009057">
    <property type="entry name" value="Homeodomain-like_sf"/>
</dbReference>
<dbReference type="AlphaFoldDB" id="A0AAE9I4Y5"/>
<evidence type="ECO:0000313" key="9">
    <source>
        <dbReference type="Proteomes" id="UP001056132"/>
    </source>
</evidence>
<keyword evidence="1" id="KW-0805">Transcription regulation</keyword>
<dbReference type="PANTHER" id="PTHR46796:SF2">
    <property type="entry name" value="TRANSCRIPTIONAL REGULATORY PROTEIN"/>
    <property type="match status" value="1"/>
</dbReference>
<evidence type="ECO:0000256" key="4">
    <source>
        <dbReference type="ARBA" id="ARBA00023163"/>
    </source>
</evidence>
<dbReference type="InterPro" id="IPR050204">
    <property type="entry name" value="AraC_XylS_family_regulators"/>
</dbReference>
<dbReference type="InterPro" id="IPR037923">
    <property type="entry name" value="HTH-like"/>
</dbReference>
<reference evidence="7" key="2">
    <citation type="journal article" date="2022" name="Microbiol. Resour. Announc.">
        <title>Genome Sequence of Cupriavidus campinensis Strain G5, a Member of a Bacterial Consortium Capable of Polyethylene Degradation.</title>
        <authorList>
            <person name="Schneider B."/>
            <person name="Pfeiffer F."/>
            <person name="Dyall-Smith M."/>
            <person name="Kunte H.J."/>
        </authorList>
    </citation>
    <scope>NUCLEOTIDE SEQUENCE</scope>
    <source>
        <strain evidence="7">G5</strain>
    </source>
</reference>
<dbReference type="GO" id="GO:0003700">
    <property type="term" value="F:DNA-binding transcription factor activity"/>
    <property type="evidence" value="ECO:0007669"/>
    <property type="project" value="InterPro"/>
</dbReference>
<evidence type="ECO:0000313" key="6">
    <source>
        <dbReference type="EMBL" id="TSP12193.1"/>
    </source>
</evidence>
<evidence type="ECO:0000256" key="1">
    <source>
        <dbReference type="ARBA" id="ARBA00023015"/>
    </source>
</evidence>
<dbReference type="PROSITE" id="PS00041">
    <property type="entry name" value="HTH_ARAC_FAMILY_1"/>
    <property type="match status" value="1"/>
</dbReference>
<evidence type="ECO:0000256" key="2">
    <source>
        <dbReference type="ARBA" id="ARBA00023125"/>
    </source>
</evidence>